<evidence type="ECO:0000259" key="1">
    <source>
        <dbReference type="Pfam" id="PF00156"/>
    </source>
</evidence>
<keyword evidence="3" id="KW-1185">Reference proteome</keyword>
<evidence type="ECO:0000313" key="3">
    <source>
        <dbReference type="Proteomes" id="UP001596422"/>
    </source>
</evidence>
<comment type="caution">
    <text evidence="2">The sequence shown here is derived from an EMBL/GenBank/DDBJ whole genome shotgun (WGS) entry which is preliminary data.</text>
</comment>
<name>A0ABW2A6P1_9GAMM</name>
<organism evidence="2 3">
    <name type="scientific">Marinobacterium aestuariivivens</name>
    <dbReference type="NCBI Taxonomy" id="1698799"/>
    <lineage>
        <taxon>Bacteria</taxon>
        <taxon>Pseudomonadati</taxon>
        <taxon>Pseudomonadota</taxon>
        <taxon>Gammaproteobacteria</taxon>
        <taxon>Oceanospirillales</taxon>
        <taxon>Oceanospirillaceae</taxon>
        <taxon>Marinobacterium</taxon>
    </lineage>
</organism>
<gene>
    <name evidence="2" type="ORF">ACFQDL_25880</name>
</gene>
<feature type="domain" description="Phosphoribosyltransferase" evidence="1">
    <location>
        <begin position="11"/>
        <end position="157"/>
    </location>
</feature>
<dbReference type="GO" id="GO:0016757">
    <property type="term" value="F:glycosyltransferase activity"/>
    <property type="evidence" value="ECO:0007669"/>
    <property type="project" value="UniProtKB-KW"/>
</dbReference>
<keyword evidence="2" id="KW-0808">Transferase</keyword>
<protein>
    <submittedName>
        <fullName evidence="2">Phosphoribosyltransferase</fullName>
    </submittedName>
</protein>
<dbReference type="Pfam" id="PF00156">
    <property type="entry name" value="Pribosyltran"/>
    <property type="match status" value="1"/>
</dbReference>
<dbReference type="SUPFAM" id="SSF53271">
    <property type="entry name" value="PRTase-like"/>
    <property type="match status" value="1"/>
</dbReference>
<dbReference type="Gene3D" id="3.30.1310.20">
    <property type="entry name" value="PRTase-like"/>
    <property type="match status" value="1"/>
</dbReference>
<dbReference type="InterPro" id="IPR000836">
    <property type="entry name" value="PRTase_dom"/>
</dbReference>
<reference evidence="3" key="1">
    <citation type="journal article" date="2019" name="Int. J. Syst. Evol. Microbiol.">
        <title>The Global Catalogue of Microorganisms (GCM) 10K type strain sequencing project: providing services to taxonomists for standard genome sequencing and annotation.</title>
        <authorList>
            <consortium name="The Broad Institute Genomics Platform"/>
            <consortium name="The Broad Institute Genome Sequencing Center for Infectious Disease"/>
            <person name="Wu L."/>
            <person name="Ma J."/>
        </authorList>
    </citation>
    <scope>NUCLEOTIDE SEQUENCE [LARGE SCALE GENOMIC DNA]</scope>
    <source>
        <strain evidence="3">NBRC 111756</strain>
    </source>
</reference>
<dbReference type="RefSeq" id="WP_379911524.1">
    <property type="nucleotide sequence ID" value="NZ_JBHSWE010000001.1"/>
</dbReference>
<dbReference type="Gene3D" id="3.40.50.2020">
    <property type="match status" value="1"/>
</dbReference>
<proteinExistence type="predicted"/>
<evidence type="ECO:0000313" key="2">
    <source>
        <dbReference type="EMBL" id="MFC6673133.1"/>
    </source>
</evidence>
<keyword evidence="2" id="KW-0328">Glycosyltransferase</keyword>
<dbReference type="CDD" id="cd06223">
    <property type="entry name" value="PRTases_typeI"/>
    <property type="match status" value="1"/>
</dbReference>
<dbReference type="InterPro" id="IPR029057">
    <property type="entry name" value="PRTase-like"/>
</dbReference>
<sequence>MMFKDRRDAGRQLAKALKKYRGEAGIVFPLPRGGVTLGVEVAQALQMPLDLIVPRKIGHPMNPEYAICALAENGELVCNRAEADRVDQQWLQQQVAAEHREAVRRREHYMQGRPPLELAGKTAILVDDGIATGLTMEAAIRDARQRGAATIVVAIPVVPQDTFQRLKSEVDVVVALDAPLHYRGAVGAYYENFAQVSDDEVIEMLEQLQAPPAD</sequence>
<accession>A0ABW2A6P1</accession>
<dbReference type="Proteomes" id="UP001596422">
    <property type="component" value="Unassembled WGS sequence"/>
</dbReference>
<dbReference type="EMBL" id="JBHSWE010000001">
    <property type="protein sequence ID" value="MFC6673133.1"/>
    <property type="molecule type" value="Genomic_DNA"/>
</dbReference>